<gene>
    <name evidence="2" type="ORF">FVP01_01350</name>
</gene>
<feature type="transmembrane region" description="Helical" evidence="1">
    <location>
        <begin position="6"/>
        <end position="27"/>
    </location>
</feature>
<evidence type="ECO:0000313" key="3">
    <source>
        <dbReference type="Proteomes" id="UP000321504"/>
    </source>
</evidence>
<keyword evidence="1" id="KW-0472">Membrane</keyword>
<protein>
    <submittedName>
        <fullName evidence="2">Uncharacterized protein</fullName>
    </submittedName>
</protein>
<evidence type="ECO:0000256" key="1">
    <source>
        <dbReference type="SAM" id="Phobius"/>
    </source>
</evidence>
<evidence type="ECO:0000313" key="2">
    <source>
        <dbReference type="EMBL" id="TXN18984.1"/>
    </source>
</evidence>
<keyword evidence="1" id="KW-1133">Transmembrane helix</keyword>
<name>A0AA46L932_VIBPH</name>
<keyword evidence="1" id="KW-0812">Transmembrane</keyword>
<organism evidence="2 3">
    <name type="scientific">Vibrio parahaemolyticus</name>
    <dbReference type="NCBI Taxonomy" id="670"/>
    <lineage>
        <taxon>Bacteria</taxon>
        <taxon>Pseudomonadati</taxon>
        <taxon>Pseudomonadota</taxon>
        <taxon>Gammaproteobacteria</taxon>
        <taxon>Vibrionales</taxon>
        <taxon>Vibrionaceae</taxon>
        <taxon>Vibrio</taxon>
    </lineage>
</organism>
<comment type="caution">
    <text evidence="2">The sequence shown here is derived from an EMBL/GenBank/DDBJ whole genome shotgun (WGS) entry which is preliminary data.</text>
</comment>
<sequence>MCGNGAFFACIQLVSSSPHFSVLVFNLRTARNIIKLS</sequence>
<dbReference type="EMBL" id="VRMQ01000001">
    <property type="protein sequence ID" value="TXN18984.1"/>
    <property type="molecule type" value="Genomic_DNA"/>
</dbReference>
<dbReference type="AlphaFoldDB" id="A0AA46L932"/>
<reference evidence="2 3" key="1">
    <citation type="submission" date="2019-08" db="EMBL/GenBank/DDBJ databases">
        <title>Emerging of two pre-pandemic pathogenic O4:KUT lineages of Vibrio parahaemolyticus in coastal eastern China.</title>
        <authorList>
            <person name="Yu H."/>
        </authorList>
    </citation>
    <scope>NUCLEOTIDE SEQUENCE [LARGE SCALE GENOMIC DNA]</scope>
    <source>
        <strain evidence="2 3">HZ17-383</strain>
    </source>
</reference>
<dbReference type="Proteomes" id="UP000321504">
    <property type="component" value="Unassembled WGS sequence"/>
</dbReference>
<accession>A0AA46L932</accession>
<proteinExistence type="predicted"/>